<dbReference type="InterPro" id="IPR029058">
    <property type="entry name" value="AB_hydrolase_fold"/>
</dbReference>
<dbReference type="SUPFAM" id="SSF53474">
    <property type="entry name" value="alpha/beta-Hydrolases"/>
    <property type="match status" value="1"/>
</dbReference>
<evidence type="ECO:0000313" key="3">
    <source>
        <dbReference type="EMBL" id="SHG74127.1"/>
    </source>
</evidence>
<organism evidence="3 4">
    <name type="scientific">Flavobacterium fluvii</name>
    <dbReference type="NCBI Taxonomy" id="468056"/>
    <lineage>
        <taxon>Bacteria</taxon>
        <taxon>Pseudomonadati</taxon>
        <taxon>Bacteroidota</taxon>
        <taxon>Flavobacteriia</taxon>
        <taxon>Flavobacteriales</taxon>
        <taxon>Flavobacteriaceae</taxon>
        <taxon>Flavobacterium</taxon>
    </lineage>
</organism>
<dbReference type="OrthoDB" id="9787933at2"/>
<dbReference type="InterPro" id="IPR002925">
    <property type="entry name" value="Dienelactn_hydro"/>
</dbReference>
<dbReference type="EMBL" id="FQWB01000006">
    <property type="protein sequence ID" value="SHG74127.1"/>
    <property type="molecule type" value="Genomic_DNA"/>
</dbReference>
<name>A0A1M5MA04_9FLAO</name>
<keyword evidence="4" id="KW-1185">Reference proteome</keyword>
<proteinExistence type="predicted"/>
<dbReference type="AlphaFoldDB" id="A0A1M5MA04"/>
<protein>
    <submittedName>
        <fullName evidence="3">Dienelactone hydrolase</fullName>
    </submittedName>
</protein>
<dbReference type="RefSeq" id="WP_073371341.1">
    <property type="nucleotide sequence ID" value="NZ_FQWB01000006.1"/>
</dbReference>
<sequence>MKNIRYLFLALLSYSSVSFAQLKPVKYNDGTQVLNGFGIQPAKKSAQKPGILILPAWMGIDKLSKDTAENLAKLGYHAFVADIYGEGNYPKDYKEAGKNAGFYKTNFKDYHKRIALALEQLIKSGANPDNIVVIGYCFGGTGAIEAARAHLNVKGAVSFHGGLGKDASRAIEPITAKVLVCHGADDPYESKEEITAFQQEMRDTKADWQMIYYANAVHSFTNPEAGNDNSKGAAYNEKAAKRSWEHLKIFLDEVLKK</sequence>
<evidence type="ECO:0000259" key="2">
    <source>
        <dbReference type="Pfam" id="PF01738"/>
    </source>
</evidence>
<dbReference type="Proteomes" id="UP000184516">
    <property type="component" value="Unassembled WGS sequence"/>
</dbReference>
<dbReference type="PANTHER" id="PTHR22946:SF0">
    <property type="entry name" value="DIENELACTONE HYDROLASE DOMAIN-CONTAINING PROTEIN"/>
    <property type="match status" value="1"/>
</dbReference>
<reference evidence="4" key="1">
    <citation type="submission" date="2016-11" db="EMBL/GenBank/DDBJ databases">
        <authorList>
            <person name="Varghese N."/>
            <person name="Submissions S."/>
        </authorList>
    </citation>
    <scope>NUCLEOTIDE SEQUENCE [LARGE SCALE GENOMIC DNA]</scope>
    <source>
        <strain evidence="4">DSM 19978</strain>
    </source>
</reference>
<feature type="chain" id="PRO_5012680273" evidence="1">
    <location>
        <begin position="21"/>
        <end position="257"/>
    </location>
</feature>
<gene>
    <name evidence="3" type="ORF">SAMN05443549_10694</name>
</gene>
<evidence type="ECO:0000313" key="4">
    <source>
        <dbReference type="Proteomes" id="UP000184516"/>
    </source>
</evidence>
<dbReference type="STRING" id="468056.SAMN05443549_10694"/>
<dbReference type="Gene3D" id="3.40.50.1820">
    <property type="entry name" value="alpha/beta hydrolase"/>
    <property type="match status" value="1"/>
</dbReference>
<keyword evidence="1" id="KW-0732">Signal</keyword>
<accession>A0A1M5MA04</accession>
<dbReference type="PANTHER" id="PTHR22946">
    <property type="entry name" value="DIENELACTONE HYDROLASE DOMAIN-CONTAINING PROTEIN-RELATED"/>
    <property type="match status" value="1"/>
</dbReference>
<feature type="signal peptide" evidence="1">
    <location>
        <begin position="1"/>
        <end position="20"/>
    </location>
</feature>
<dbReference type="GO" id="GO:0016787">
    <property type="term" value="F:hydrolase activity"/>
    <property type="evidence" value="ECO:0007669"/>
    <property type="project" value="UniProtKB-KW"/>
</dbReference>
<evidence type="ECO:0000256" key="1">
    <source>
        <dbReference type="SAM" id="SignalP"/>
    </source>
</evidence>
<dbReference type="Pfam" id="PF01738">
    <property type="entry name" value="DLH"/>
    <property type="match status" value="1"/>
</dbReference>
<dbReference type="InterPro" id="IPR050261">
    <property type="entry name" value="FrsA_esterase"/>
</dbReference>
<keyword evidence="3" id="KW-0378">Hydrolase</keyword>
<feature type="domain" description="Dienelactone hydrolase" evidence="2">
    <location>
        <begin position="43"/>
        <end position="254"/>
    </location>
</feature>